<dbReference type="AlphaFoldDB" id="A0A3N4M1F5"/>
<gene>
    <name evidence="1" type="ORF">L211DRAFT_849267</name>
</gene>
<proteinExistence type="predicted"/>
<organism evidence="1 2">
    <name type="scientific">Terfezia boudieri ATCC MYA-4762</name>
    <dbReference type="NCBI Taxonomy" id="1051890"/>
    <lineage>
        <taxon>Eukaryota</taxon>
        <taxon>Fungi</taxon>
        <taxon>Dikarya</taxon>
        <taxon>Ascomycota</taxon>
        <taxon>Pezizomycotina</taxon>
        <taxon>Pezizomycetes</taxon>
        <taxon>Pezizales</taxon>
        <taxon>Pezizaceae</taxon>
        <taxon>Terfezia</taxon>
    </lineage>
</organism>
<name>A0A3N4M1F5_9PEZI</name>
<accession>A0A3N4M1F5</accession>
<keyword evidence="2" id="KW-1185">Reference proteome</keyword>
<reference evidence="1 2" key="1">
    <citation type="journal article" date="2018" name="Nat. Ecol. Evol.">
        <title>Pezizomycetes genomes reveal the molecular basis of ectomycorrhizal truffle lifestyle.</title>
        <authorList>
            <person name="Murat C."/>
            <person name="Payen T."/>
            <person name="Noel B."/>
            <person name="Kuo A."/>
            <person name="Morin E."/>
            <person name="Chen J."/>
            <person name="Kohler A."/>
            <person name="Krizsan K."/>
            <person name="Balestrini R."/>
            <person name="Da Silva C."/>
            <person name="Montanini B."/>
            <person name="Hainaut M."/>
            <person name="Levati E."/>
            <person name="Barry K.W."/>
            <person name="Belfiori B."/>
            <person name="Cichocki N."/>
            <person name="Clum A."/>
            <person name="Dockter R.B."/>
            <person name="Fauchery L."/>
            <person name="Guy J."/>
            <person name="Iotti M."/>
            <person name="Le Tacon F."/>
            <person name="Lindquist E.A."/>
            <person name="Lipzen A."/>
            <person name="Malagnac F."/>
            <person name="Mello A."/>
            <person name="Molinier V."/>
            <person name="Miyauchi S."/>
            <person name="Poulain J."/>
            <person name="Riccioni C."/>
            <person name="Rubini A."/>
            <person name="Sitrit Y."/>
            <person name="Splivallo R."/>
            <person name="Traeger S."/>
            <person name="Wang M."/>
            <person name="Zifcakova L."/>
            <person name="Wipf D."/>
            <person name="Zambonelli A."/>
            <person name="Paolocci F."/>
            <person name="Nowrousian M."/>
            <person name="Ottonello S."/>
            <person name="Baldrian P."/>
            <person name="Spatafora J.W."/>
            <person name="Henrissat B."/>
            <person name="Nagy L.G."/>
            <person name="Aury J.M."/>
            <person name="Wincker P."/>
            <person name="Grigoriev I.V."/>
            <person name="Bonfante P."/>
            <person name="Martin F.M."/>
        </authorList>
    </citation>
    <scope>NUCLEOTIDE SEQUENCE [LARGE SCALE GENOMIC DNA]</scope>
    <source>
        <strain evidence="1 2">ATCC MYA-4762</strain>
    </source>
</reference>
<dbReference type="EMBL" id="ML121543">
    <property type="protein sequence ID" value="RPB24135.1"/>
    <property type="molecule type" value="Genomic_DNA"/>
</dbReference>
<dbReference type="InParanoid" id="A0A3N4M1F5"/>
<dbReference type="Proteomes" id="UP000267821">
    <property type="component" value="Unassembled WGS sequence"/>
</dbReference>
<protein>
    <submittedName>
        <fullName evidence="1">Uncharacterized protein</fullName>
    </submittedName>
</protein>
<evidence type="ECO:0000313" key="2">
    <source>
        <dbReference type="Proteomes" id="UP000267821"/>
    </source>
</evidence>
<evidence type="ECO:0000313" key="1">
    <source>
        <dbReference type="EMBL" id="RPB24135.1"/>
    </source>
</evidence>
<sequence>MLSGAFLSATGWTAAVVPYEAVPMHPAQQHRPAPRPQAGGSSLLQMRIGHMPRECPLGKLRNHSGFSVTSQQKDHTVSRPPLPSFLCISSLSLQSKVLEEDMLDGSHIVGAVKSEPGSCTRFETVTLTWQPPSLAISTQTHRTNTPNKHTEQHNYHKHGEYSYCEFPRPWMSEDVERLIAWMEENQGLLRGKQVVWHKEVKEHVYANEDHITMKRIQRKMSNMKKAWKDAKAMQTRSG</sequence>
<dbReference type="OrthoDB" id="5397141at2759"/>